<gene>
    <name evidence="24" type="ORF">DPX16_23106</name>
</gene>
<dbReference type="Proteomes" id="UP000281406">
    <property type="component" value="Unassembled WGS sequence"/>
</dbReference>
<feature type="region of interest" description="Disordered" evidence="21">
    <location>
        <begin position="975"/>
        <end position="1081"/>
    </location>
</feature>
<evidence type="ECO:0000256" key="17">
    <source>
        <dbReference type="ARBA" id="ARBA00033145"/>
    </source>
</evidence>
<keyword evidence="10" id="KW-0931">ER-Golgi transport</keyword>
<feature type="region of interest" description="Disordered" evidence="21">
    <location>
        <begin position="1140"/>
        <end position="1194"/>
    </location>
</feature>
<evidence type="ECO:0000256" key="12">
    <source>
        <dbReference type="ARBA" id="ARBA00023034"/>
    </source>
</evidence>
<accession>A0A3N0XJE0</accession>
<dbReference type="OrthoDB" id="6020705at2759"/>
<evidence type="ECO:0000256" key="8">
    <source>
        <dbReference type="ARBA" id="ARBA00022490"/>
    </source>
</evidence>
<evidence type="ECO:0000256" key="9">
    <source>
        <dbReference type="ARBA" id="ARBA00022553"/>
    </source>
</evidence>
<dbReference type="SUPFAM" id="SSF49879">
    <property type="entry name" value="SMAD/FHA domain"/>
    <property type="match status" value="1"/>
</dbReference>
<evidence type="ECO:0000256" key="10">
    <source>
        <dbReference type="ARBA" id="ARBA00022892"/>
    </source>
</evidence>
<dbReference type="PROSITE" id="PS50003">
    <property type="entry name" value="PH_DOMAIN"/>
    <property type="match status" value="1"/>
</dbReference>
<comment type="subcellular location">
    <subcellularLocation>
        <location evidence="2">Cytoplasmic vesicle</location>
        <location evidence="2">COPI-coated vesicle membrane</location>
        <topology evidence="2">Peripheral membrane protein</topology>
        <orientation evidence="2">Cytoplasmic side</orientation>
    </subcellularLocation>
    <subcellularLocation>
        <location evidence="1">Golgi apparatus membrane</location>
        <topology evidence="1">Peripheral membrane protein</topology>
        <orientation evidence="1">Cytoplasmic side</orientation>
    </subcellularLocation>
</comment>
<dbReference type="EMBL" id="RJVU01073043">
    <property type="protein sequence ID" value="ROI27784.1"/>
    <property type="molecule type" value="Genomic_DNA"/>
</dbReference>
<dbReference type="InterPro" id="IPR001849">
    <property type="entry name" value="PH_domain"/>
</dbReference>
<sequence>MTRTRVEGLLAAFPKLMNTGKQHTFVETESVRYVYQPLEKLYMVLVTTKNSNILEDLETLRLFSRVIPEYCRVLEESEISEHCFDLIFAFDEIVALGYRENVNLAQIRTFTEMDSHEEKVFRAVRETQEREAKAEMRRKAKELQQIRRDAERGKKGPGFGGFGSSGMSSSNTSIITDTLIELEKPKPSPAPVRSSGPSKALKLVGKGKEVDDFVDKLKSEGENIILPSTGKRPSDASKSLPPPTHTESVHLRVEEKITLTCGRDGGLQNMEVIGMITLRVSEEKNGRIRLNVSNNDKRGVQLQTHPNVDKKLFTAESVIGLKNPDKSFPLKSDVGVLKWRLQTTDESLIPLTINCWPSESGTGCDVNIEYELQDESLELNDVVVSIPVPSGVGAPVIGDLDGEYRHDSRRNVLEWCLPVIDVKNKTGSLEFSINGQPNDFFPVSVSFVSKGSYCDIQVTKVSQVDGDSPVRFSTETSFVVDKQQHLVPVHEFKKALEPSSRLFVFACVPDSLSVINCEDFSGTIITSDLNKCHEVIDNSIDMDNINRNVPEYGRQTHQVLQSTPLDLIETGKTLKVQAERPHLVSLGSGRLSTAITLLPLPEGKTTLGHGNTDINIQGPGITAQHCYIENVGVVITLYPCGNQCLLDGLAVTKPVRLTQGCMLCFGQSSFFRFNHPEEALRMKSLMPGGSPGFTSTYKNHSETHGQLNGNHLPVNERSRPGHGTLVRSIEKDFQDIMNSLSMNESQTSSSEQCKNARHPISQSAVLNGVGHSLVSPPTSPGALSVSSSYENTSPPFSCLSTSFVVSSPGACLDSSKIRSTSYTHTVQAPVPQPRTFASKAISSNGGLKDQESPRHQKALTETPSSPATNRRGENPHLAHGSSSSSLSFASGDLSRQVNARLTSSSSPASSSPRSSFGSTVQENSSSLQSHSRALLPPDSPQSPRRGVEPSSMRQLPPLSPSALRKGVLGVPVLPGALPGVPLTSRGRTVPESPRLHRRTTAEEEVGNMRLHARSPSPVSALLKDQAGGKQNSGLTPALGSQTGVSPLTSPRNQRKNSKEPRQVQTRTRERKNSISEVSDKEEDLLEYHRWQREERMREQEMERLERQRLETILNLCAEYNKSDPPVGLDAGRACQFPGMEEVSVRRPGPDPASVPAQSSQRQRESEEENLKEECSSTESQHQEHEDSSVLGQQERTYLEEERLRVLVRVDELKTCVTDLEQQIQESRQEAEMERALLQGERRAELDQVEAELEIINQLQLKLNEVENATQKEKEKERAKVSAERDVLARLRDSYSELKGQLHKCPESLREHLQEQLTRKVEALESATKRFEDLEFRQLERESGIEEEKETVSRQLLQEKAEYHRSVAKRKEKMAALEIQANQFGLQAAQDCERMVKDRTMALQMLHKEKERLSALEKRYQSLTGGKTLSKPSGTKEEYLKLSDVYKMYGNGCIPAQTAFPNALCLPLAVTSDTPREEYVTVSQLNQLFGMPKVDPSPTSSVQSFQAIVADPVHFSHTSHCGSSQLLPVETQPAWSRPSIPRLDSERWYQEIMAAGEPSHACPPPLPAKCLSSRKPMQICKRDEELGQTNGTFTPPPSSMTTSGRNTPTKSLPDLSPAYLDLDSKRQLDLQGRGLYTCDDSRIRPSDPKLSHWGAPPSGAPMVHHSILHHQAPPAGESTYDTLSLESSDSVETSVSTGNNSACSPESSNGLAGLRLEEMEKMLKEAQQEKARLVESREREVQARKQLLEAERRRREEVERRLLDETAHRQRLVEEEVKMRQKQCSQARPMTRYLPIRKEEFDLRSHVESSGHCVDTCPFVIVTEKMCKGHLVKMGGKIKSWKKRWFVFDRLKRTFSYYVDKHETKLKGVIYFQAIEEVYYDHLRSATKSPNSSLTFCVKTHDRLYFMVAPSPEAMRIWMDVIVTGAEGYTQFMT</sequence>
<dbReference type="Gene3D" id="2.60.40.1170">
    <property type="entry name" value="Mu homology domain, subdomain B"/>
    <property type="match status" value="2"/>
</dbReference>
<dbReference type="FunFam" id="2.30.29.30:FF:000006">
    <property type="entry name" value="Pleckstrin homology like domain family B member 1"/>
    <property type="match status" value="1"/>
</dbReference>
<dbReference type="FunFam" id="3.30.450.60:FF:000003">
    <property type="entry name" value="Coatomer subunit delta"/>
    <property type="match status" value="1"/>
</dbReference>
<feature type="region of interest" description="Disordered" evidence="21">
    <location>
        <begin position="1586"/>
        <end position="1611"/>
    </location>
</feature>
<feature type="region of interest" description="Disordered" evidence="21">
    <location>
        <begin position="1638"/>
        <end position="1662"/>
    </location>
</feature>
<dbReference type="PANTHER" id="PTHR12156:SF23">
    <property type="entry name" value="PLECKSTRIN HOMOLOGY-LIKE DOMAIN FAMILY B MEMBER 1"/>
    <property type="match status" value="1"/>
</dbReference>
<evidence type="ECO:0000256" key="13">
    <source>
        <dbReference type="ARBA" id="ARBA00023054"/>
    </source>
</evidence>
<evidence type="ECO:0000256" key="14">
    <source>
        <dbReference type="ARBA" id="ARBA00023136"/>
    </source>
</evidence>
<evidence type="ECO:0000256" key="3">
    <source>
        <dbReference type="ARBA" id="ARBA00010516"/>
    </source>
</evidence>
<keyword evidence="15" id="KW-0968">Cytoplasmic vesicle</keyword>
<feature type="compositionally biased region" description="Polar residues" evidence="21">
    <location>
        <begin position="859"/>
        <end position="868"/>
    </location>
</feature>
<evidence type="ECO:0000256" key="5">
    <source>
        <dbReference type="ARBA" id="ARBA00018359"/>
    </source>
</evidence>
<dbReference type="InterPro" id="IPR011993">
    <property type="entry name" value="PH-like_dom_sf"/>
</dbReference>
<dbReference type="SMART" id="SM00233">
    <property type="entry name" value="PH"/>
    <property type="match status" value="1"/>
</dbReference>
<feature type="compositionally biased region" description="Polar residues" evidence="21">
    <location>
        <begin position="1696"/>
        <end position="1708"/>
    </location>
</feature>
<dbReference type="InterPro" id="IPR036168">
    <property type="entry name" value="AP2_Mu_C_sf"/>
</dbReference>
<keyword evidence="8" id="KW-0963">Cytoplasm</keyword>
<dbReference type="CDD" id="cd22713">
    <property type="entry name" value="FHA_PHLB1"/>
    <property type="match status" value="1"/>
</dbReference>
<feature type="region of interest" description="Disordered" evidence="21">
    <location>
        <begin position="822"/>
        <end position="962"/>
    </location>
</feature>
<evidence type="ECO:0000259" key="23">
    <source>
        <dbReference type="PROSITE" id="PS51072"/>
    </source>
</evidence>
<evidence type="ECO:0000313" key="25">
    <source>
        <dbReference type="Proteomes" id="UP000281406"/>
    </source>
</evidence>
<keyword evidence="25" id="KW-1185">Reference proteome</keyword>
<feature type="region of interest" description="Disordered" evidence="21">
    <location>
        <begin position="147"/>
        <end position="170"/>
    </location>
</feature>
<feature type="compositionally biased region" description="Low complexity" evidence="21">
    <location>
        <begin position="903"/>
        <end position="918"/>
    </location>
</feature>
<feature type="region of interest" description="Disordered" evidence="21">
    <location>
        <begin position="701"/>
        <end position="722"/>
    </location>
</feature>
<keyword evidence="13 20" id="KW-0175">Coiled coil</keyword>
<dbReference type="GO" id="GO:0015031">
    <property type="term" value="P:protein transport"/>
    <property type="evidence" value="ECO:0007669"/>
    <property type="project" value="UniProtKB-KW"/>
</dbReference>
<organism evidence="24 25">
    <name type="scientific">Anabarilius grahami</name>
    <name type="common">Kanglang fish</name>
    <name type="synonym">Barilius grahami</name>
    <dbReference type="NCBI Taxonomy" id="495550"/>
    <lineage>
        <taxon>Eukaryota</taxon>
        <taxon>Metazoa</taxon>
        <taxon>Chordata</taxon>
        <taxon>Craniata</taxon>
        <taxon>Vertebrata</taxon>
        <taxon>Euteleostomi</taxon>
        <taxon>Actinopterygii</taxon>
        <taxon>Neopterygii</taxon>
        <taxon>Teleostei</taxon>
        <taxon>Ostariophysi</taxon>
        <taxon>Cypriniformes</taxon>
        <taxon>Xenocyprididae</taxon>
        <taxon>Xenocypridinae</taxon>
        <taxon>Xenocypridinae incertae sedis</taxon>
        <taxon>Anabarilius</taxon>
    </lineage>
</organism>
<evidence type="ECO:0000256" key="2">
    <source>
        <dbReference type="ARBA" id="ARBA00004347"/>
    </source>
</evidence>
<reference evidence="24 25" key="1">
    <citation type="submission" date="2018-10" db="EMBL/GenBank/DDBJ databases">
        <title>Genome assembly for a Yunnan-Guizhou Plateau 3E fish, Anabarilius grahami (Regan), and its evolutionary and genetic applications.</title>
        <authorList>
            <person name="Jiang W."/>
        </authorList>
    </citation>
    <scope>NUCLEOTIDE SEQUENCE [LARGE SCALE GENOMIC DNA]</scope>
    <source>
        <strain evidence="24">AG-KIZ</strain>
        <tissue evidence="24">Muscle</tissue>
    </source>
</reference>
<evidence type="ECO:0000256" key="7">
    <source>
        <dbReference type="ARBA" id="ARBA00022481"/>
    </source>
</evidence>
<evidence type="ECO:0000256" key="20">
    <source>
        <dbReference type="SAM" id="Coils"/>
    </source>
</evidence>
<dbReference type="Pfam" id="PF00928">
    <property type="entry name" value="Adap_comp_sub"/>
    <property type="match status" value="1"/>
</dbReference>
<feature type="coiled-coil region" evidence="20">
    <location>
        <begin position="1708"/>
        <end position="1774"/>
    </location>
</feature>
<evidence type="ECO:0000256" key="19">
    <source>
        <dbReference type="ARBA" id="ARBA00077655"/>
    </source>
</evidence>
<feature type="region of interest" description="Disordered" evidence="21">
    <location>
        <begin position="1687"/>
        <end position="1708"/>
    </location>
</feature>
<dbReference type="GO" id="GO:0070507">
    <property type="term" value="P:regulation of microtubule cytoskeleton organization"/>
    <property type="evidence" value="ECO:0007669"/>
    <property type="project" value="TreeGrafter"/>
</dbReference>
<keyword evidence="14" id="KW-0472">Membrane</keyword>
<dbReference type="GO" id="GO:0000139">
    <property type="term" value="C:Golgi membrane"/>
    <property type="evidence" value="ECO:0007669"/>
    <property type="project" value="UniProtKB-SubCell"/>
</dbReference>
<dbReference type="InterPro" id="IPR037810">
    <property type="entry name" value="PHLDB1/2/3_PH"/>
</dbReference>
<dbReference type="GO" id="GO:0045180">
    <property type="term" value="C:basal cortex"/>
    <property type="evidence" value="ECO:0007669"/>
    <property type="project" value="TreeGrafter"/>
</dbReference>
<dbReference type="Pfam" id="PF00169">
    <property type="entry name" value="PH"/>
    <property type="match status" value="1"/>
</dbReference>
<feature type="compositionally biased region" description="Basic and acidic residues" evidence="21">
    <location>
        <begin position="1056"/>
        <end position="1073"/>
    </location>
</feature>
<feature type="compositionally biased region" description="Polar residues" evidence="21">
    <location>
        <begin position="1028"/>
        <end position="1051"/>
    </location>
</feature>
<feature type="compositionally biased region" description="Low complexity" evidence="21">
    <location>
        <begin position="877"/>
        <end position="894"/>
    </location>
</feature>
<comment type="similarity">
    <text evidence="3">Belongs to the adaptor complexes medium subunit family. Delta-COP subfamily.</text>
</comment>
<keyword evidence="6" id="KW-0813">Transport</keyword>
<keyword evidence="12" id="KW-0333">Golgi apparatus</keyword>
<dbReference type="InterPro" id="IPR011012">
    <property type="entry name" value="Longin-like_dom_sf"/>
</dbReference>
<dbReference type="FunFam" id="2.60.40.1170:FF:000011">
    <property type="entry name" value="Coatomer subunit delta"/>
    <property type="match status" value="1"/>
</dbReference>
<feature type="compositionally biased region" description="Polar residues" evidence="21">
    <location>
        <begin position="919"/>
        <end position="931"/>
    </location>
</feature>
<dbReference type="Gene3D" id="2.60.200.20">
    <property type="match status" value="1"/>
</dbReference>
<keyword evidence="7" id="KW-0488">Methylation</keyword>
<dbReference type="Gene3D" id="3.30.450.60">
    <property type="match status" value="1"/>
</dbReference>
<dbReference type="GO" id="GO:0016192">
    <property type="term" value="P:vesicle-mediated transport"/>
    <property type="evidence" value="ECO:0007669"/>
    <property type="project" value="UniProtKB-KW"/>
</dbReference>
<comment type="caution">
    <text evidence="24">The sequence shown here is derived from an EMBL/GenBank/DDBJ whole genome shotgun (WGS) entry which is preliminary data.</text>
</comment>
<feature type="domain" description="PH" evidence="22">
    <location>
        <begin position="1823"/>
        <end position="1926"/>
    </location>
</feature>
<dbReference type="GO" id="GO:0030663">
    <property type="term" value="C:COPI-coated vesicle membrane"/>
    <property type="evidence" value="ECO:0007669"/>
    <property type="project" value="UniProtKB-SubCell"/>
</dbReference>
<dbReference type="Gene3D" id="2.30.29.30">
    <property type="entry name" value="Pleckstrin-homology domain (PH domain)/Phosphotyrosine-binding domain (PTB)"/>
    <property type="match status" value="1"/>
</dbReference>
<evidence type="ECO:0000259" key="22">
    <source>
        <dbReference type="PROSITE" id="PS50003"/>
    </source>
</evidence>
<dbReference type="InterPro" id="IPR052212">
    <property type="entry name" value="PH-like_domain"/>
</dbReference>
<evidence type="ECO:0000256" key="4">
    <source>
        <dbReference type="ARBA" id="ARBA00011775"/>
    </source>
</evidence>
<evidence type="ECO:0000256" key="21">
    <source>
        <dbReference type="SAM" id="MobiDB-lite"/>
    </source>
</evidence>
<keyword evidence="9" id="KW-0597">Phosphoprotein</keyword>
<dbReference type="CDD" id="cd14673">
    <property type="entry name" value="PH_PHLDB1_2"/>
    <property type="match status" value="1"/>
</dbReference>
<feature type="domain" description="MHD" evidence="23">
    <location>
        <begin position="246"/>
        <end position="486"/>
    </location>
</feature>
<evidence type="ECO:0000256" key="15">
    <source>
        <dbReference type="ARBA" id="ARBA00023329"/>
    </source>
</evidence>
<dbReference type="CDD" id="cd14830">
    <property type="entry name" value="Delta_COP_N"/>
    <property type="match status" value="1"/>
</dbReference>
<evidence type="ECO:0000256" key="1">
    <source>
        <dbReference type="ARBA" id="ARBA00004255"/>
    </source>
</evidence>
<proteinExistence type="inferred from homology"/>
<protein>
    <recommendedName>
        <fullName evidence="5">Coatomer subunit delta</fullName>
    </recommendedName>
    <alternativeName>
        <fullName evidence="16">Archain</fullName>
    </alternativeName>
    <alternativeName>
        <fullName evidence="17">Delta-coat protein</fullName>
    </alternativeName>
    <alternativeName>
        <fullName evidence="18">Pleckstrin homology-like domain family B member 1</fullName>
    </alternativeName>
    <alternativeName>
        <fullName evidence="19">Protein LL5-alpha</fullName>
    </alternativeName>
</protein>
<evidence type="ECO:0000256" key="6">
    <source>
        <dbReference type="ARBA" id="ARBA00022448"/>
    </source>
</evidence>
<dbReference type="Pfam" id="PF00498">
    <property type="entry name" value="FHA"/>
    <property type="match status" value="1"/>
</dbReference>
<feature type="region of interest" description="Disordered" evidence="21">
    <location>
        <begin position="769"/>
        <end position="790"/>
    </location>
</feature>
<evidence type="ECO:0000256" key="16">
    <source>
        <dbReference type="ARBA" id="ARBA00031204"/>
    </source>
</evidence>
<evidence type="ECO:0000313" key="24">
    <source>
        <dbReference type="EMBL" id="ROI27784.1"/>
    </source>
</evidence>
<dbReference type="InterPro" id="IPR028565">
    <property type="entry name" value="MHD"/>
</dbReference>
<feature type="compositionally biased region" description="Basic and acidic residues" evidence="21">
    <location>
        <begin position="1638"/>
        <end position="1649"/>
    </location>
</feature>
<comment type="subunit">
    <text evidence="4">Oligomeric complex that consists of at least the alpha, beta, beta', gamma, delta, epsilon and zeta subunits.</text>
</comment>
<evidence type="ECO:0000256" key="11">
    <source>
        <dbReference type="ARBA" id="ARBA00022927"/>
    </source>
</evidence>
<dbReference type="InterPro" id="IPR000253">
    <property type="entry name" value="FHA_dom"/>
</dbReference>
<feature type="region of interest" description="Disordered" evidence="21">
    <location>
        <begin position="225"/>
        <end position="248"/>
    </location>
</feature>
<dbReference type="CDD" id="cd09254">
    <property type="entry name" value="AP_delta-COPI_MHD"/>
    <property type="match status" value="1"/>
</dbReference>
<name>A0A3N0XJE0_ANAGA</name>
<dbReference type="PROSITE" id="PS51072">
    <property type="entry name" value="MHD"/>
    <property type="match status" value="1"/>
</dbReference>
<dbReference type="SUPFAM" id="SSF50729">
    <property type="entry name" value="PH domain-like"/>
    <property type="match status" value="1"/>
</dbReference>
<dbReference type="SUPFAM" id="SSF64356">
    <property type="entry name" value="SNARE-like"/>
    <property type="match status" value="1"/>
</dbReference>
<dbReference type="InterPro" id="IPR008984">
    <property type="entry name" value="SMAD_FHA_dom_sf"/>
</dbReference>
<dbReference type="PANTHER" id="PTHR12156">
    <property type="entry name" value="PLECKSTRIN HOMOLOGY-LIKE DOMAIN, FAMILY B, MEMBER 3"/>
    <property type="match status" value="1"/>
</dbReference>
<dbReference type="FunFam" id="2.60.40.1170:FF:000007">
    <property type="entry name" value="Coatomer subunit delta"/>
    <property type="match status" value="1"/>
</dbReference>
<dbReference type="FunFam" id="2.60.200.20:FF:000004">
    <property type="entry name" value="pleckstrin homology-like domain family B member 1 isoform X1"/>
    <property type="match status" value="1"/>
</dbReference>
<evidence type="ECO:0000256" key="18">
    <source>
        <dbReference type="ARBA" id="ARBA00069090"/>
    </source>
</evidence>
<keyword evidence="11" id="KW-0653">Protein transport</keyword>
<dbReference type="SUPFAM" id="SSF49447">
    <property type="entry name" value="Second domain of Mu2 adaptin subunit (ap50) of ap2 adaptor"/>
    <property type="match status" value="1"/>
</dbReference>